<feature type="compositionally biased region" description="Acidic residues" evidence="1">
    <location>
        <begin position="436"/>
        <end position="452"/>
    </location>
</feature>
<feature type="compositionally biased region" description="Low complexity" evidence="1">
    <location>
        <begin position="158"/>
        <end position="172"/>
    </location>
</feature>
<feature type="compositionally biased region" description="Basic and acidic residues" evidence="1">
    <location>
        <begin position="465"/>
        <end position="489"/>
    </location>
</feature>
<protein>
    <submittedName>
        <fullName evidence="2">Uncharacterized protein</fullName>
    </submittedName>
</protein>
<gene>
    <name evidence="2" type="ORF">TPSB3V08_LOCUS987</name>
</gene>
<evidence type="ECO:0000313" key="2">
    <source>
        <dbReference type="EMBL" id="CAD7397098.1"/>
    </source>
</evidence>
<feature type="region of interest" description="Disordered" evidence="1">
    <location>
        <begin position="378"/>
        <end position="503"/>
    </location>
</feature>
<sequence>MSGSHPLEQPFPNGVPRNINELNLLYRFRSNATFPPTSSSTPVTASPHLKKRKLEAAEEPGSSKPGNGRGKIHQHPHTENNSKKYASGDTKEEGDMLEVASSFTKEEDCAGDAGAASKRRRKTMRVCDSMEESGTKSAEADSSSSQKPVVLPQKKRSLPSGGSSSTASPVRSPARKTSKSATPSSTTGGPGVVAASTTDEPVDDETLIRETEAALKSLSGSWPGPRGSFYNRGSTENEDRFDPPAFENLFEEKKVNNKMLPSSSSSTSSGCSDSSSCSLKDVITLRGQQHDSKNLRMTGCSADGKSVATSTNLSSSPTNSQQIRPAESNKTVACAGPKPNGRSSKSDKESTQLTSFQEGNELENLLKIENECETIQSQVGSSVGLPESKKTNESRNLCGGKERTDRALISTTNSSTDNIPSNRSVDYPTTSRYEPDFNELVDDSSNELEIDMSDPSGDRDDDNDSDRGHKSDGRLKSKDEINKMDERNKSHPQGSDISSSVPSTTFAVRSQLYDVPSPQSRNFQMNKQIHISATNSTLSNPSPMSPLSSSAVSFSSGSAFRAINSGQMQKDAPRITTSSIDLQSSVGAAIPPIGPFPAAATFVGYPGTVGLQGTGVDATSPNAHHSMTSLDEKAPVCILQLKPTKSEEEEKVQDSVGVEVGPAKSSLSVASPDASSKQYTILQPAGAGSRAATAIQDVTRDGVLSVSAVSSSSGGGAAPTPSNQDGKMVVERSSSASSSVVDCNRTVGPLSPSSMGRGECTREYELGAHSEECWRKKAEGFGRVWAGLAMRTEKLELKFWLVYFSRVTETACRSLAIDSTVIDEEIGILIPVECNEGRGGGGGPSKTFHKYIWEQTGQQVSYPRLQRSRSRDGAILASQENRSGTLKHYSSPLFYVKKNAVSYLDIKVAASRCNFGSFDVSNAAWVRNH</sequence>
<accession>A0A7R9CI80</accession>
<organism evidence="2">
    <name type="scientific">Timema poppense</name>
    <name type="common">Walking stick</name>
    <dbReference type="NCBI Taxonomy" id="170557"/>
    <lineage>
        <taxon>Eukaryota</taxon>
        <taxon>Metazoa</taxon>
        <taxon>Ecdysozoa</taxon>
        <taxon>Arthropoda</taxon>
        <taxon>Hexapoda</taxon>
        <taxon>Insecta</taxon>
        <taxon>Pterygota</taxon>
        <taxon>Neoptera</taxon>
        <taxon>Polyneoptera</taxon>
        <taxon>Phasmatodea</taxon>
        <taxon>Timematodea</taxon>
        <taxon>Timematoidea</taxon>
        <taxon>Timematidae</taxon>
        <taxon>Timema</taxon>
    </lineage>
</organism>
<feature type="compositionally biased region" description="Low complexity" evidence="1">
    <location>
        <begin position="33"/>
        <end position="47"/>
    </location>
</feature>
<feature type="region of interest" description="Disordered" evidence="1">
    <location>
        <begin position="708"/>
        <end position="727"/>
    </location>
</feature>
<name>A0A7R9CI80_TIMPO</name>
<feature type="compositionally biased region" description="Low complexity" evidence="1">
    <location>
        <begin position="262"/>
        <end position="278"/>
    </location>
</feature>
<feature type="compositionally biased region" description="Polar residues" evidence="1">
    <location>
        <begin position="491"/>
        <end position="503"/>
    </location>
</feature>
<feature type="compositionally biased region" description="Polar residues" evidence="1">
    <location>
        <begin position="409"/>
        <end position="432"/>
    </location>
</feature>
<reference evidence="2" key="1">
    <citation type="submission" date="2020-11" db="EMBL/GenBank/DDBJ databases">
        <authorList>
            <person name="Tran Van P."/>
        </authorList>
    </citation>
    <scope>NUCLEOTIDE SEQUENCE</scope>
</reference>
<feature type="compositionally biased region" description="Low complexity" evidence="1">
    <location>
        <begin position="309"/>
        <end position="320"/>
    </location>
</feature>
<dbReference type="AlphaFoldDB" id="A0A7R9CI80"/>
<feature type="region of interest" description="Disordered" evidence="1">
    <location>
        <begin position="31"/>
        <end position="358"/>
    </location>
</feature>
<evidence type="ECO:0000256" key="1">
    <source>
        <dbReference type="SAM" id="MobiDB-lite"/>
    </source>
</evidence>
<dbReference type="EMBL" id="OD000337">
    <property type="protein sequence ID" value="CAD7397098.1"/>
    <property type="molecule type" value="Genomic_DNA"/>
</dbReference>
<proteinExistence type="predicted"/>